<name>A0A1D8K5L3_9GAMM</name>
<feature type="domain" description="Thioredoxin" evidence="14">
    <location>
        <begin position="2"/>
        <end position="154"/>
    </location>
</feature>
<dbReference type="Pfam" id="PF00578">
    <property type="entry name" value="AhpC-TSA"/>
    <property type="match status" value="1"/>
</dbReference>
<comment type="similarity">
    <text evidence="10">Belongs to the peroxiredoxin family. BCP/PrxQ subfamily.</text>
</comment>
<dbReference type="InterPro" id="IPR036249">
    <property type="entry name" value="Thioredoxin-like_sf"/>
</dbReference>
<evidence type="ECO:0000256" key="13">
    <source>
        <dbReference type="PIRSR" id="PIRSR000239-1"/>
    </source>
</evidence>
<protein>
    <recommendedName>
        <fullName evidence="3">thioredoxin-dependent peroxiredoxin</fullName>
        <ecNumber evidence="3">1.11.1.24</ecNumber>
    </recommendedName>
    <alternativeName>
        <fullName evidence="9">Thioredoxin peroxidase</fullName>
    </alternativeName>
    <alternativeName>
        <fullName evidence="11">Thioredoxin-dependent peroxiredoxin Bcp</fullName>
    </alternativeName>
</protein>
<comment type="catalytic activity">
    <reaction evidence="12">
        <text>a hydroperoxide + [thioredoxin]-dithiol = an alcohol + [thioredoxin]-disulfide + H2O</text>
        <dbReference type="Rhea" id="RHEA:62620"/>
        <dbReference type="Rhea" id="RHEA-COMP:10698"/>
        <dbReference type="Rhea" id="RHEA-COMP:10700"/>
        <dbReference type="ChEBI" id="CHEBI:15377"/>
        <dbReference type="ChEBI" id="CHEBI:29950"/>
        <dbReference type="ChEBI" id="CHEBI:30879"/>
        <dbReference type="ChEBI" id="CHEBI:35924"/>
        <dbReference type="ChEBI" id="CHEBI:50058"/>
        <dbReference type="EC" id="1.11.1.24"/>
    </reaction>
</comment>
<evidence type="ECO:0000256" key="2">
    <source>
        <dbReference type="ARBA" id="ARBA00011245"/>
    </source>
</evidence>
<dbReference type="Gene3D" id="3.40.30.10">
    <property type="entry name" value="Glutaredoxin"/>
    <property type="match status" value="1"/>
</dbReference>
<keyword evidence="6" id="KW-0560">Oxidoreductase</keyword>
<evidence type="ECO:0000256" key="9">
    <source>
        <dbReference type="ARBA" id="ARBA00032824"/>
    </source>
</evidence>
<dbReference type="AlphaFoldDB" id="A0A1D8K5L3"/>
<dbReference type="EMBL" id="CP017448">
    <property type="protein sequence ID" value="AOV16251.1"/>
    <property type="molecule type" value="Genomic_DNA"/>
</dbReference>
<keyword evidence="5" id="KW-0049">Antioxidant</keyword>
<dbReference type="SUPFAM" id="SSF52833">
    <property type="entry name" value="Thioredoxin-like"/>
    <property type="match status" value="1"/>
</dbReference>
<evidence type="ECO:0000256" key="1">
    <source>
        <dbReference type="ARBA" id="ARBA00003330"/>
    </source>
</evidence>
<dbReference type="CDD" id="cd03017">
    <property type="entry name" value="PRX_BCP"/>
    <property type="match status" value="1"/>
</dbReference>
<evidence type="ECO:0000313" key="15">
    <source>
        <dbReference type="EMBL" id="AOV16251.1"/>
    </source>
</evidence>
<dbReference type="RefSeq" id="WP_070071845.1">
    <property type="nucleotide sequence ID" value="NZ_CP017448.1"/>
</dbReference>
<evidence type="ECO:0000256" key="10">
    <source>
        <dbReference type="ARBA" id="ARBA00038489"/>
    </source>
</evidence>
<comment type="function">
    <text evidence="1">Thiol-specific peroxidase that catalyzes the reduction of hydrogen peroxide and organic hydroperoxides to water and alcohols, respectively. Plays a role in cell protection against oxidative stress by detoxifying peroxides and as sensor of hydrogen peroxide-mediated signaling events.</text>
</comment>
<dbReference type="PANTHER" id="PTHR42801:SF4">
    <property type="entry name" value="AHPC_TSA FAMILY PROTEIN"/>
    <property type="match status" value="1"/>
</dbReference>
<dbReference type="GO" id="GO:0005737">
    <property type="term" value="C:cytoplasm"/>
    <property type="evidence" value="ECO:0007669"/>
    <property type="project" value="TreeGrafter"/>
</dbReference>
<sequence length="154" mass="17188">MLETGQKAPDFSTLDQSGAPVRLADYEGVQHVVLYFYPKDDTPGCTIEAKDFSRLARDFSAAGAVVFGVSRDSSESHREFIDKYGLDIGLLADTSGDLCERYGVWQEKEKNGERLMGIMRSTFIVDREGRLAYAEYGVDPTGHAERILERVRAL</sequence>
<reference evidence="15 16" key="1">
    <citation type="submission" date="2016-09" db="EMBL/GenBank/DDBJ databases">
        <title>Acidihalobacter prosperus V6 (DSM14174).</title>
        <authorList>
            <person name="Khaleque H.N."/>
            <person name="Ramsay J.P."/>
            <person name="Murphy R.J.T."/>
            <person name="Kaksonen A.H."/>
            <person name="Boxall N.J."/>
            <person name="Watkin E.L.J."/>
        </authorList>
    </citation>
    <scope>NUCLEOTIDE SEQUENCE [LARGE SCALE GENOMIC DNA]</scope>
    <source>
        <strain evidence="15 16">V6</strain>
    </source>
</reference>
<dbReference type="EC" id="1.11.1.24" evidence="3"/>
<dbReference type="InterPro" id="IPR000866">
    <property type="entry name" value="AhpC/TSA"/>
</dbReference>
<evidence type="ECO:0000256" key="11">
    <source>
        <dbReference type="ARBA" id="ARBA00042639"/>
    </source>
</evidence>
<gene>
    <name evidence="15" type="ORF">BJI67_03450</name>
</gene>
<evidence type="ECO:0000256" key="6">
    <source>
        <dbReference type="ARBA" id="ARBA00023002"/>
    </source>
</evidence>
<keyword evidence="7" id="KW-1015">Disulfide bond</keyword>
<evidence type="ECO:0000256" key="7">
    <source>
        <dbReference type="ARBA" id="ARBA00023157"/>
    </source>
</evidence>
<dbReference type="InterPro" id="IPR013766">
    <property type="entry name" value="Thioredoxin_domain"/>
</dbReference>
<dbReference type="PROSITE" id="PS51352">
    <property type="entry name" value="THIOREDOXIN_2"/>
    <property type="match status" value="1"/>
</dbReference>
<dbReference type="PANTHER" id="PTHR42801">
    <property type="entry name" value="THIOREDOXIN-DEPENDENT PEROXIDE REDUCTASE"/>
    <property type="match status" value="1"/>
</dbReference>
<dbReference type="Proteomes" id="UP000095342">
    <property type="component" value="Chromosome"/>
</dbReference>
<dbReference type="GO" id="GO:0008379">
    <property type="term" value="F:thioredoxin peroxidase activity"/>
    <property type="evidence" value="ECO:0007669"/>
    <property type="project" value="TreeGrafter"/>
</dbReference>
<accession>A0A1D8K5L3</accession>
<dbReference type="KEGG" id="aaeo:BJI67_03450"/>
<evidence type="ECO:0000256" key="12">
    <source>
        <dbReference type="ARBA" id="ARBA00049091"/>
    </source>
</evidence>
<evidence type="ECO:0000256" key="8">
    <source>
        <dbReference type="ARBA" id="ARBA00023284"/>
    </source>
</evidence>
<comment type="subunit">
    <text evidence="2">Monomer.</text>
</comment>
<dbReference type="GO" id="GO:0045454">
    <property type="term" value="P:cell redox homeostasis"/>
    <property type="evidence" value="ECO:0007669"/>
    <property type="project" value="TreeGrafter"/>
</dbReference>
<dbReference type="GO" id="GO:0034599">
    <property type="term" value="P:cellular response to oxidative stress"/>
    <property type="evidence" value="ECO:0007669"/>
    <property type="project" value="TreeGrafter"/>
</dbReference>
<evidence type="ECO:0000256" key="4">
    <source>
        <dbReference type="ARBA" id="ARBA00022559"/>
    </source>
</evidence>
<evidence type="ECO:0000256" key="3">
    <source>
        <dbReference type="ARBA" id="ARBA00013017"/>
    </source>
</evidence>
<proteinExistence type="inferred from homology"/>
<keyword evidence="16" id="KW-1185">Reference proteome</keyword>
<organism evidence="15 16">
    <name type="scientific">Acidihalobacter aeolianus</name>
    <dbReference type="NCBI Taxonomy" id="2792603"/>
    <lineage>
        <taxon>Bacteria</taxon>
        <taxon>Pseudomonadati</taxon>
        <taxon>Pseudomonadota</taxon>
        <taxon>Gammaproteobacteria</taxon>
        <taxon>Chromatiales</taxon>
        <taxon>Ectothiorhodospiraceae</taxon>
        <taxon>Acidihalobacter</taxon>
    </lineage>
</organism>
<evidence type="ECO:0000259" key="14">
    <source>
        <dbReference type="PROSITE" id="PS51352"/>
    </source>
</evidence>
<evidence type="ECO:0000256" key="5">
    <source>
        <dbReference type="ARBA" id="ARBA00022862"/>
    </source>
</evidence>
<feature type="active site" description="Cysteine sulfenic acid (-SOH) intermediate; for peroxidase activity" evidence="13">
    <location>
        <position position="45"/>
    </location>
</feature>
<dbReference type="InterPro" id="IPR024706">
    <property type="entry name" value="Peroxiredoxin_AhpC-typ"/>
</dbReference>
<keyword evidence="4" id="KW-0575">Peroxidase</keyword>
<keyword evidence="8" id="KW-0676">Redox-active center</keyword>
<dbReference type="FunFam" id="3.40.30.10:FF:000007">
    <property type="entry name" value="Thioredoxin-dependent thiol peroxidase"/>
    <property type="match status" value="1"/>
</dbReference>
<evidence type="ECO:0000313" key="16">
    <source>
        <dbReference type="Proteomes" id="UP000095342"/>
    </source>
</evidence>
<dbReference type="PIRSF" id="PIRSF000239">
    <property type="entry name" value="AHPC"/>
    <property type="match status" value="1"/>
</dbReference>
<dbReference type="InterPro" id="IPR050924">
    <property type="entry name" value="Peroxiredoxin_BCP/PrxQ"/>
</dbReference>